<keyword evidence="24" id="KW-1185">Reference proteome</keyword>
<sequence>MASNLFSRDTVPGRVTKSFYEELRGASREDEDIENNAGADLDENNWNQHFLDQDLDGLAIEDSRTTADGTANLVRQAKKTPQNRPAVSNHWHGSGREDEGDNDVPASLLVEANEAEQIGKSTHRKQLPATSRRHKPPGQPSRQSQAQWERAQSQQRLYHELPLRSPGAKPSTALGGVVSGSPREQALWRWINVSNLDFFMRDVYEYYLGSGFWCILCERALHLVQSTFITIFLTFLTQCIEYNKVPGSSSLSQIITPQCTKKMSWYWNLGLWLFVFYFIWKAVQFSVDTRRLITMRNFYVHLLEIPEQDMQTVSWQDIVARIMALRDANPNTALNMTRTQRDWIRAHSKERLDAVDIASRLMRKDNYLIAMINKDVLDMTLPIPFMQNRQFFSGTLQWWLYFSVIDLIFDQSGQVNQEFLKSDRRGLLSRKLRDRFVCAGLLNLLCTPFWIGYQTVIHLLNYYNEYKKNSATLGDRRYTALARWKFREFNELPHLFQERINMSYPFASRYIDQFPKRLVEQVARSVTFMSGAITFTLAAASFLDPELFLGFEITKDRTALFYIGVFGTIWALARGMISEETTVFDPEFALKGVLDFTHHMPDHWQGRLHSFDVKQEFSELYKLKVVILAEEILGIFLASFVLLFSAPKSSDQIIDFVREFTIHVDGLGYVCSFAEFDFRRGLGNQKPTAGVDDVREDYYTTKHGKMAASYYGFLENYVINPKTGMPGGHVPPSMRQQFHPPPAFPGLNSPNLAAEIPGSREGRGETSRGRGLQGGLGHPARTPRFGASMTAPSPMASMLLDPHHQPSGTNLNSVVSAKSLPKKAWSSQLQSYSQREDEEEAGGPLGESVWQTSPAKNLAVTLAALQPKPFGEAPEAVAAMAQPTAEPVEEEYECALPTTVYRNANDCADMMFLSSYESLPPNFSLLQNMAAGAFAGIAEHTVMYPIDAIKTRMQVLNPTASTAYNGVIQGTYKMATGEGFLSLWRGMSSVVAGAGPAHAVYFATYEAVKHVMGGNQAGVHHPLAAATSGACATIASDALMNPFDVIKQRMQIQNSAKMYRSMTDCARYVYKSEGLGAFYVSYPTTLSMTVPFTALQFLAYESISTTMNPDKTYDPTTHCVAGGVAGGFAAALTTPMDVIKTMLQTRGTATDPELRTVNGFMAGCRLLLRREGPRGFFKGIGPRVVTTMPSTAICWSAYEASKAYFIRRNDKL</sequence>
<evidence type="ECO:0000256" key="15">
    <source>
        <dbReference type="ARBA" id="ARBA00023329"/>
    </source>
</evidence>
<feature type="compositionally biased region" description="Basic and acidic residues" evidence="21">
    <location>
        <begin position="758"/>
        <end position="768"/>
    </location>
</feature>
<evidence type="ECO:0000256" key="9">
    <source>
        <dbReference type="ARBA" id="ARBA00022792"/>
    </source>
</evidence>
<dbReference type="GO" id="GO:0006869">
    <property type="term" value="P:lipid transport"/>
    <property type="evidence" value="ECO:0007669"/>
    <property type="project" value="UniProtKB-KW"/>
</dbReference>
<evidence type="ECO:0000256" key="16">
    <source>
        <dbReference type="ARBA" id="ARBA00024479"/>
    </source>
</evidence>
<dbReference type="Pfam" id="PF04109">
    <property type="entry name" value="ATG9"/>
    <property type="match status" value="1"/>
</dbReference>
<accession>A0A0G4KCB8</accession>
<evidence type="ECO:0000313" key="23">
    <source>
        <dbReference type="EMBL" id="CRJ79923.1"/>
    </source>
</evidence>
<dbReference type="InterPro" id="IPR007241">
    <property type="entry name" value="Autophagy-rel_prot_9"/>
</dbReference>
<evidence type="ECO:0000256" key="4">
    <source>
        <dbReference type="ARBA" id="ARBA00004653"/>
    </source>
</evidence>
<keyword evidence="13" id="KW-0445">Lipid transport</keyword>
<dbReference type="FunFam" id="1.50.40.10:FF:000029">
    <property type="entry name" value="Solute carrier family 25 member 28"/>
    <property type="match status" value="1"/>
</dbReference>
<keyword evidence="11" id="KW-0072">Autophagy</keyword>
<evidence type="ECO:0000256" key="17">
    <source>
        <dbReference type="ARBA" id="ARBA00024615"/>
    </source>
</evidence>
<evidence type="ECO:0000256" key="13">
    <source>
        <dbReference type="ARBA" id="ARBA00023055"/>
    </source>
</evidence>
<dbReference type="PROSITE" id="PS50920">
    <property type="entry name" value="SOLCAR"/>
    <property type="match status" value="3"/>
</dbReference>
<dbReference type="InterPro" id="IPR018108">
    <property type="entry name" value="MCP_transmembrane"/>
</dbReference>
<evidence type="ECO:0000256" key="5">
    <source>
        <dbReference type="ARBA" id="ARBA00006185"/>
    </source>
</evidence>
<protein>
    <recommendedName>
        <fullName evidence="6">Autophagy-related protein 9</fullName>
    </recommendedName>
</protein>
<comment type="catalytic activity">
    <reaction evidence="19">
        <text>a 1,2-diacyl-sn-glycero-3-phosphocholine(in) = a 1,2-diacyl-sn-glycero-3-phosphocholine(out)</text>
        <dbReference type="Rhea" id="RHEA:38571"/>
        <dbReference type="ChEBI" id="CHEBI:57643"/>
    </reaction>
</comment>
<keyword evidence="7" id="KW-0813">Transport</keyword>
<dbReference type="STRING" id="100787.A0A0G4KCB8"/>
<feature type="transmembrane region" description="Helical" evidence="22">
    <location>
        <begin position="265"/>
        <end position="283"/>
    </location>
</feature>
<dbReference type="GO" id="GO:0030659">
    <property type="term" value="C:cytoplasmic vesicle membrane"/>
    <property type="evidence" value="ECO:0007669"/>
    <property type="project" value="UniProtKB-SubCell"/>
</dbReference>
<organism evidence="23 24">
    <name type="scientific">Verticillium longisporum</name>
    <name type="common">Verticillium dahliae var. longisporum</name>
    <dbReference type="NCBI Taxonomy" id="100787"/>
    <lineage>
        <taxon>Eukaryota</taxon>
        <taxon>Fungi</taxon>
        <taxon>Dikarya</taxon>
        <taxon>Ascomycota</taxon>
        <taxon>Pezizomycotina</taxon>
        <taxon>Sordariomycetes</taxon>
        <taxon>Hypocreomycetidae</taxon>
        <taxon>Glomerellales</taxon>
        <taxon>Plectosphaerellaceae</taxon>
        <taxon>Verticillium</taxon>
    </lineage>
</organism>
<evidence type="ECO:0000256" key="2">
    <source>
        <dbReference type="ARBA" id="ARBA00004477"/>
    </source>
</evidence>
<evidence type="ECO:0000256" key="18">
    <source>
        <dbReference type="ARBA" id="ARBA00024621"/>
    </source>
</evidence>
<keyword evidence="8 20" id="KW-0812">Transmembrane</keyword>
<evidence type="ECO:0000256" key="8">
    <source>
        <dbReference type="ARBA" id="ARBA00022692"/>
    </source>
</evidence>
<feature type="compositionally biased region" description="Basic residues" evidence="21">
    <location>
        <begin position="121"/>
        <end position="136"/>
    </location>
</feature>
<name>A0A0G4KCB8_VERLO</name>
<dbReference type="GO" id="GO:0000139">
    <property type="term" value="C:Golgi membrane"/>
    <property type="evidence" value="ECO:0007669"/>
    <property type="project" value="UniProtKB-SubCell"/>
</dbReference>
<evidence type="ECO:0000256" key="21">
    <source>
        <dbReference type="SAM" id="MobiDB-lite"/>
    </source>
</evidence>
<keyword evidence="14 20" id="KW-0472">Membrane</keyword>
<keyword evidence="15" id="KW-0968">Cytoplasmic vesicle</keyword>
<evidence type="ECO:0000256" key="19">
    <source>
        <dbReference type="ARBA" id="ARBA00024631"/>
    </source>
</evidence>
<feature type="compositionally biased region" description="Polar residues" evidence="21">
    <location>
        <begin position="140"/>
        <end position="151"/>
    </location>
</feature>
<dbReference type="InterPro" id="IPR023395">
    <property type="entry name" value="MCP_dom_sf"/>
</dbReference>
<evidence type="ECO:0000256" key="10">
    <source>
        <dbReference type="ARBA" id="ARBA00022989"/>
    </source>
</evidence>
<comment type="similarity">
    <text evidence="5">Belongs to the ATG9 family.</text>
</comment>
<evidence type="ECO:0000256" key="6">
    <source>
        <dbReference type="ARBA" id="ARBA00018074"/>
    </source>
</evidence>
<comment type="catalytic activity">
    <reaction evidence="16">
        <text>a 1,2-diacyl-sn-glycero-3-phospho-L-serine(in) = a 1,2-diacyl-sn-glycero-3-phospho-L-serine(out)</text>
        <dbReference type="Rhea" id="RHEA:38663"/>
        <dbReference type="ChEBI" id="CHEBI:57262"/>
    </reaction>
</comment>
<keyword evidence="9" id="KW-0496">Mitochondrion</keyword>
<dbReference type="GO" id="GO:0005789">
    <property type="term" value="C:endoplasmic reticulum membrane"/>
    <property type="evidence" value="ECO:0007669"/>
    <property type="project" value="UniProtKB-SubCell"/>
</dbReference>
<feature type="region of interest" description="Disordered" evidence="21">
    <location>
        <begin position="742"/>
        <end position="813"/>
    </location>
</feature>
<proteinExistence type="inferred from homology"/>
<dbReference type="GO" id="GO:0034727">
    <property type="term" value="P:piecemeal microautophagy of the nucleus"/>
    <property type="evidence" value="ECO:0007669"/>
    <property type="project" value="TreeGrafter"/>
</dbReference>
<comment type="catalytic activity">
    <reaction evidence="17">
        <text>a 1,2-diacyl-sn-glycero-3-phosphoethanolamine(in) = a 1,2-diacyl-sn-glycero-3-phosphoethanolamine(out)</text>
        <dbReference type="Rhea" id="RHEA:38895"/>
        <dbReference type="ChEBI" id="CHEBI:64612"/>
    </reaction>
</comment>
<keyword evidence="12" id="KW-0333">Golgi apparatus</keyword>
<feature type="region of interest" description="Disordered" evidence="21">
    <location>
        <begin position="26"/>
        <end position="45"/>
    </location>
</feature>
<dbReference type="GO" id="GO:0000422">
    <property type="term" value="P:autophagy of mitochondrion"/>
    <property type="evidence" value="ECO:0007669"/>
    <property type="project" value="TreeGrafter"/>
</dbReference>
<evidence type="ECO:0000256" key="14">
    <source>
        <dbReference type="ARBA" id="ARBA00023136"/>
    </source>
</evidence>
<evidence type="ECO:0000256" key="11">
    <source>
        <dbReference type="ARBA" id="ARBA00023006"/>
    </source>
</evidence>
<evidence type="ECO:0000256" key="3">
    <source>
        <dbReference type="ARBA" id="ARBA00004511"/>
    </source>
</evidence>
<dbReference type="Pfam" id="PF00153">
    <property type="entry name" value="Mito_carr"/>
    <property type="match status" value="3"/>
</dbReference>
<comment type="catalytic activity">
    <reaction evidence="18">
        <text>a 1,2-diacyl-sn-glycero-3-phospho-(1D-myo-inositol-3-phosphate)(in) = a 1,2-diacyl-sn-glycero-3-phospho-(1D-myo-inositol-3-phosphate)(out)</text>
        <dbReference type="Rhea" id="RHEA:67920"/>
        <dbReference type="ChEBI" id="CHEBI:58088"/>
    </reaction>
</comment>
<feature type="region of interest" description="Disordered" evidence="21">
    <location>
        <begin position="75"/>
        <end position="151"/>
    </location>
</feature>
<evidence type="ECO:0000313" key="24">
    <source>
        <dbReference type="Proteomes" id="UP000044602"/>
    </source>
</evidence>
<feature type="repeat" description="Solcar" evidence="20">
    <location>
        <begin position="923"/>
        <end position="1011"/>
    </location>
</feature>
<evidence type="ECO:0000256" key="7">
    <source>
        <dbReference type="ARBA" id="ARBA00022448"/>
    </source>
</evidence>
<dbReference type="PANTHER" id="PTHR13038">
    <property type="entry name" value="APG9 AUTOPHAGY 9"/>
    <property type="match status" value="1"/>
</dbReference>
<keyword evidence="10 22" id="KW-1133">Transmembrane helix</keyword>
<dbReference type="GO" id="GO:0005776">
    <property type="term" value="C:autophagosome"/>
    <property type="evidence" value="ECO:0007669"/>
    <property type="project" value="TreeGrafter"/>
</dbReference>
<evidence type="ECO:0000256" key="12">
    <source>
        <dbReference type="ARBA" id="ARBA00023034"/>
    </source>
</evidence>
<dbReference type="EMBL" id="CVQH01000001">
    <property type="protein sequence ID" value="CRJ79923.1"/>
    <property type="molecule type" value="Genomic_DNA"/>
</dbReference>
<keyword evidence="9" id="KW-0999">Mitochondrion inner membrane</keyword>
<feature type="repeat" description="Solcar" evidence="20">
    <location>
        <begin position="1020"/>
        <end position="1106"/>
    </location>
</feature>
<dbReference type="AlphaFoldDB" id="A0A0G4KCB8"/>
<evidence type="ECO:0000256" key="22">
    <source>
        <dbReference type="SAM" id="Phobius"/>
    </source>
</evidence>
<dbReference type="GO" id="GO:0034497">
    <property type="term" value="P:protein localization to phagophore assembly site"/>
    <property type="evidence" value="ECO:0007669"/>
    <property type="project" value="TreeGrafter"/>
</dbReference>
<dbReference type="PANTHER" id="PTHR13038:SF10">
    <property type="entry name" value="AUTOPHAGY-RELATED PROTEIN 9"/>
    <property type="match status" value="1"/>
</dbReference>
<feature type="repeat" description="Solcar" evidence="20">
    <location>
        <begin position="1113"/>
        <end position="1204"/>
    </location>
</feature>
<comment type="subcellular location">
    <subcellularLocation>
        <location evidence="1">Cytoplasmic vesicle membrane</location>
        <topology evidence="1">Multi-pass membrane protein</topology>
    </subcellularLocation>
    <subcellularLocation>
        <location evidence="2">Endoplasmic reticulum membrane</location>
        <topology evidence="2">Multi-pass membrane protein</topology>
    </subcellularLocation>
    <subcellularLocation>
        <location evidence="4">Golgi apparatus membrane</location>
        <topology evidence="4">Multi-pass membrane protein</topology>
    </subcellularLocation>
    <subcellularLocation>
        <location evidence="3">Preautophagosomal structure membrane</location>
        <topology evidence="3">Multi-pass membrane protein</topology>
    </subcellularLocation>
</comment>
<evidence type="ECO:0000256" key="20">
    <source>
        <dbReference type="PROSITE-ProRule" id="PRU00282"/>
    </source>
</evidence>
<gene>
    <name evidence="23" type="ORF">BN1708_000121</name>
</gene>
<dbReference type="GO" id="GO:0034045">
    <property type="term" value="C:phagophore assembly site membrane"/>
    <property type="evidence" value="ECO:0007669"/>
    <property type="project" value="UniProtKB-SubCell"/>
</dbReference>
<dbReference type="Proteomes" id="UP000044602">
    <property type="component" value="Unassembled WGS sequence"/>
</dbReference>
<reference evidence="23 24" key="1">
    <citation type="submission" date="2015-05" db="EMBL/GenBank/DDBJ databases">
        <authorList>
            <person name="Wang D.B."/>
            <person name="Wang M."/>
        </authorList>
    </citation>
    <scope>NUCLEOTIDE SEQUENCE [LARGE SCALE GENOMIC DNA]</scope>
    <source>
        <strain evidence="23">VL1</strain>
    </source>
</reference>
<evidence type="ECO:0000256" key="1">
    <source>
        <dbReference type="ARBA" id="ARBA00004439"/>
    </source>
</evidence>
<dbReference type="GO" id="GO:0061709">
    <property type="term" value="P:reticulophagy"/>
    <property type="evidence" value="ECO:0007669"/>
    <property type="project" value="TreeGrafter"/>
</dbReference>
<dbReference type="Gene3D" id="1.50.40.10">
    <property type="entry name" value="Mitochondrial carrier domain"/>
    <property type="match status" value="2"/>
</dbReference>
<dbReference type="SUPFAM" id="SSF103506">
    <property type="entry name" value="Mitochondrial carrier"/>
    <property type="match status" value="1"/>
</dbReference>